<evidence type="ECO:0000313" key="2">
    <source>
        <dbReference type="EMBL" id="EKU79329.1"/>
    </source>
</evidence>
<accession>K9D419</accession>
<evidence type="ECO:0000256" key="1">
    <source>
        <dbReference type="SAM" id="SignalP"/>
    </source>
</evidence>
<dbReference type="Proteomes" id="UP000009891">
    <property type="component" value="Unassembled WGS sequence"/>
</dbReference>
<sequence length="85" mass="9459">MKKWLSALVLTAVIGLAAYPMAQAAYGNSSMNGYQYGGPCYGYNGNYGNNDNSRNNMMYNNDGNNGYGYHHMMNYNNNSNSTYCH</sequence>
<gene>
    <name evidence="2" type="ORF">HMPREF9282_00137</name>
</gene>
<comment type="caution">
    <text evidence="2">The sequence shown here is derived from an EMBL/GenBank/DDBJ whole genome shotgun (WGS) entry which is preliminary data.</text>
</comment>
<keyword evidence="1" id="KW-0732">Signal</keyword>
<dbReference type="STRING" id="883156.HMPREF9282_00137"/>
<organism evidence="2 3">
    <name type="scientific">Veillonella seminalis ACS-216-V-Col6b</name>
    <dbReference type="NCBI Taxonomy" id="883156"/>
    <lineage>
        <taxon>Bacteria</taxon>
        <taxon>Bacillati</taxon>
        <taxon>Bacillota</taxon>
        <taxon>Negativicutes</taxon>
        <taxon>Veillonellales</taxon>
        <taxon>Veillonellaceae</taxon>
        <taxon>Veillonella</taxon>
    </lineage>
</organism>
<protein>
    <submittedName>
        <fullName evidence="2">Uncharacterized protein</fullName>
    </submittedName>
</protein>
<proteinExistence type="predicted"/>
<dbReference type="EMBL" id="AHAF01000001">
    <property type="protein sequence ID" value="EKU79329.1"/>
    <property type="molecule type" value="Genomic_DNA"/>
</dbReference>
<dbReference type="HOGENOM" id="CLU_2511753_0_0_9"/>
<feature type="chain" id="PRO_5003925664" evidence="1">
    <location>
        <begin position="25"/>
        <end position="85"/>
    </location>
</feature>
<reference evidence="2 3" key="1">
    <citation type="submission" date="2012-09" db="EMBL/GenBank/DDBJ databases">
        <title>The Genome Sequence of Veillonella ratti ACS-216-V-COL6B.</title>
        <authorList>
            <consortium name="The Broad Institute Genome Sequencing Platform"/>
            <person name="Earl A."/>
            <person name="Ward D."/>
            <person name="Feldgarden M."/>
            <person name="Gevers D."/>
            <person name="Saerens B."/>
            <person name="Vaneechoutte M."/>
            <person name="Walker B."/>
            <person name="Young S.K."/>
            <person name="Zeng Q."/>
            <person name="Gargeya S."/>
            <person name="Fitzgerald M."/>
            <person name="Haas B."/>
            <person name="Abouelleil A."/>
            <person name="Alvarado L."/>
            <person name="Arachchi H.M."/>
            <person name="Berlin A."/>
            <person name="Chapman S.B."/>
            <person name="Goldberg J."/>
            <person name="Griggs A."/>
            <person name="Gujja S."/>
            <person name="Hansen M."/>
            <person name="Howarth C."/>
            <person name="Imamovic A."/>
            <person name="Larimer J."/>
            <person name="McCowen C."/>
            <person name="Montmayeur A."/>
            <person name="Murphy C."/>
            <person name="Neiman D."/>
            <person name="Pearson M."/>
            <person name="Priest M."/>
            <person name="Roberts A."/>
            <person name="Saif S."/>
            <person name="Shea T."/>
            <person name="Sisk P."/>
            <person name="Sykes S."/>
            <person name="Wortman J."/>
            <person name="Nusbaum C."/>
            <person name="Birren B."/>
        </authorList>
    </citation>
    <scope>NUCLEOTIDE SEQUENCE [LARGE SCALE GENOMIC DNA]</scope>
    <source>
        <strain evidence="2 3">ACS-216-V-Col6b</strain>
    </source>
</reference>
<dbReference type="AlphaFoldDB" id="K9D419"/>
<evidence type="ECO:0000313" key="3">
    <source>
        <dbReference type="Proteomes" id="UP000009891"/>
    </source>
</evidence>
<name>K9D419_9FIRM</name>
<dbReference type="RefSeq" id="WP_006555037.1">
    <property type="nucleotide sequence ID" value="NZ_JH992936.1"/>
</dbReference>
<keyword evidence="3" id="KW-1185">Reference proteome</keyword>
<feature type="signal peptide" evidence="1">
    <location>
        <begin position="1"/>
        <end position="24"/>
    </location>
</feature>
<dbReference type="OrthoDB" id="9996123at2"/>